<evidence type="ECO:0008006" key="4">
    <source>
        <dbReference type="Google" id="ProtNLM"/>
    </source>
</evidence>
<evidence type="ECO:0000256" key="1">
    <source>
        <dbReference type="SAM" id="MobiDB-lite"/>
    </source>
</evidence>
<proteinExistence type="predicted"/>
<evidence type="ECO:0000313" key="2">
    <source>
        <dbReference type="EMBL" id="GIE98954.1"/>
    </source>
</evidence>
<dbReference type="RefSeq" id="WP_203785976.1">
    <property type="nucleotide sequence ID" value="NZ_BOMV01000069.1"/>
</dbReference>
<dbReference type="AlphaFoldDB" id="A0A919K3N8"/>
<gene>
    <name evidence="2" type="ORF">Ari01nite_64190</name>
</gene>
<comment type="caution">
    <text evidence="2">The sequence shown here is derived from an EMBL/GenBank/DDBJ whole genome shotgun (WGS) entry which is preliminary data.</text>
</comment>
<dbReference type="Proteomes" id="UP000636960">
    <property type="component" value="Unassembled WGS sequence"/>
</dbReference>
<name>A0A919K3N8_9ACTN</name>
<accession>A0A919K3N8</accession>
<protein>
    <recommendedName>
        <fullName evidence="4">Rho termination factor N-terminal domain-containing protein</fullName>
    </recommendedName>
</protein>
<organism evidence="2 3">
    <name type="scientific">Paractinoplanes rishiriensis</name>
    <dbReference type="NCBI Taxonomy" id="1050105"/>
    <lineage>
        <taxon>Bacteria</taxon>
        <taxon>Bacillati</taxon>
        <taxon>Actinomycetota</taxon>
        <taxon>Actinomycetes</taxon>
        <taxon>Micromonosporales</taxon>
        <taxon>Micromonosporaceae</taxon>
        <taxon>Paractinoplanes</taxon>
    </lineage>
</organism>
<evidence type="ECO:0000313" key="3">
    <source>
        <dbReference type="Proteomes" id="UP000636960"/>
    </source>
</evidence>
<dbReference type="EMBL" id="BOMV01000069">
    <property type="protein sequence ID" value="GIE98954.1"/>
    <property type="molecule type" value="Genomic_DNA"/>
</dbReference>
<sequence length="107" mass="12143">MSYPIDEVTDPAGFGKPVLRDAARRFGVPGWSRMTKAELVEALEYTAWSPAAETSHTYLREHHPQRGQPAGTCAVCFRPHERHGSPQPGRFGWPNEWRWQLGEPFPT</sequence>
<reference evidence="2" key="1">
    <citation type="submission" date="2021-01" db="EMBL/GenBank/DDBJ databases">
        <title>Whole genome shotgun sequence of Actinoplanes rishiriensis NBRC 108556.</title>
        <authorList>
            <person name="Komaki H."/>
            <person name="Tamura T."/>
        </authorList>
    </citation>
    <scope>NUCLEOTIDE SEQUENCE</scope>
    <source>
        <strain evidence="2">NBRC 108556</strain>
    </source>
</reference>
<keyword evidence="3" id="KW-1185">Reference proteome</keyword>
<feature type="region of interest" description="Disordered" evidence="1">
    <location>
        <begin position="81"/>
        <end position="107"/>
    </location>
</feature>